<organism evidence="1 2">
    <name type="scientific">Leptospira ellinghausenii</name>
    <dbReference type="NCBI Taxonomy" id="1917822"/>
    <lineage>
        <taxon>Bacteria</taxon>
        <taxon>Pseudomonadati</taxon>
        <taxon>Spirochaetota</taxon>
        <taxon>Spirochaetia</taxon>
        <taxon>Leptospirales</taxon>
        <taxon>Leptospiraceae</taxon>
        <taxon>Leptospira</taxon>
    </lineage>
</organism>
<dbReference type="EMBL" id="BFAZ01000009">
    <property type="protein sequence ID" value="GBF43014.1"/>
    <property type="molecule type" value="Genomic_DNA"/>
</dbReference>
<keyword evidence="2" id="KW-1185">Reference proteome</keyword>
<dbReference type="RefSeq" id="WP_245918398.1">
    <property type="nucleotide sequence ID" value="NZ_BFAZ01000009.1"/>
</dbReference>
<accession>A0A2P2DEF9</accession>
<evidence type="ECO:0000313" key="2">
    <source>
        <dbReference type="Proteomes" id="UP000245206"/>
    </source>
</evidence>
<gene>
    <name evidence="1" type="ORF">LPTSP2_23100</name>
</gene>
<name>A0A2P2DEF9_9LEPT</name>
<dbReference type="Proteomes" id="UP000245206">
    <property type="component" value="Unassembled WGS sequence"/>
</dbReference>
<evidence type="ECO:0000313" key="1">
    <source>
        <dbReference type="EMBL" id="GBF43014.1"/>
    </source>
</evidence>
<comment type="caution">
    <text evidence="1">The sequence shown here is derived from an EMBL/GenBank/DDBJ whole genome shotgun (WGS) entry which is preliminary data.</text>
</comment>
<dbReference type="AlphaFoldDB" id="A0A2P2DEF9"/>
<reference evidence="2" key="1">
    <citation type="journal article" date="2019" name="Microbiol. Immunol.">
        <title>Molecular and phenotypic characterization of Leptospira johnsonii sp. nov., Leptospira ellinghausenii sp. nov. and Leptospira ryugenii sp. nov. isolated from soil and water in Japan.</title>
        <authorList>
            <person name="Masuzawa T."/>
            <person name="Saito M."/>
            <person name="Nakao R."/>
            <person name="Nikaido Y."/>
            <person name="Matsumoto M."/>
            <person name="Ogawa M."/>
            <person name="Yokoyama M."/>
            <person name="Hidaka Y."/>
            <person name="Tomita J."/>
            <person name="Sakakibara K."/>
            <person name="Suzuki K."/>
            <person name="Yasuda S."/>
            <person name="Sato H."/>
            <person name="Yamaguchi M."/>
            <person name="Yoshida S.I."/>
            <person name="Koizumi N."/>
            <person name="Kawamura Y."/>
        </authorList>
    </citation>
    <scope>NUCLEOTIDE SEQUENCE [LARGE SCALE GENOMIC DNA]</scope>
    <source>
        <strain evidence="2">E18</strain>
    </source>
</reference>
<proteinExistence type="predicted"/>
<protein>
    <submittedName>
        <fullName evidence="1">N-acetylmuramoyl-L-alanine amidase</fullName>
    </submittedName>
</protein>
<sequence>MKEFKGNVLGDPIDGIAFLDIDLFKVDMESSWIAFREESIFFLTYVFFTK</sequence>